<name>V6KZ11_STRRC</name>
<proteinExistence type="predicted"/>
<dbReference type="Proteomes" id="UP000017984">
    <property type="component" value="Chromosome"/>
</dbReference>
<evidence type="ECO:0000313" key="1">
    <source>
        <dbReference type="EMBL" id="EST36671.1"/>
    </source>
</evidence>
<organism evidence="1 2">
    <name type="scientific">Streptomyces roseochromogenus subsp. oscitans DS 12.976</name>
    <dbReference type="NCBI Taxonomy" id="1352936"/>
    <lineage>
        <taxon>Bacteria</taxon>
        <taxon>Bacillati</taxon>
        <taxon>Actinomycetota</taxon>
        <taxon>Actinomycetes</taxon>
        <taxon>Kitasatosporales</taxon>
        <taxon>Streptomycetaceae</taxon>
        <taxon>Streptomyces</taxon>
    </lineage>
</organism>
<accession>V6KZ11</accession>
<dbReference type="PATRIC" id="fig|1352936.5.peg.197"/>
<evidence type="ECO:0000313" key="2">
    <source>
        <dbReference type="Proteomes" id="UP000017984"/>
    </source>
</evidence>
<dbReference type="AlphaFoldDB" id="V6KZ11"/>
<gene>
    <name evidence="1" type="ORF">M878_00830</name>
</gene>
<comment type="caution">
    <text evidence="1">The sequence shown here is derived from an EMBL/GenBank/DDBJ whole genome shotgun (WGS) entry which is preliminary data.</text>
</comment>
<evidence type="ECO:0008006" key="3">
    <source>
        <dbReference type="Google" id="ProtNLM"/>
    </source>
</evidence>
<sequence length="45" mass="4931">MLRAARQQGTEVIVTHADAQARSTFDRLGLTHLLDIGERALPDGE</sequence>
<reference evidence="1 2" key="1">
    <citation type="journal article" date="2014" name="Genome Announc.">
        <title>Draft Genome Sequence of Streptomyces roseochromogenes subsp. oscitans DS 12.976, Producer of the Aminocoumarin Antibiotic Clorobiocin.</title>
        <authorList>
            <person name="Ruckert C."/>
            <person name="Kalinowski J."/>
            <person name="Heide L."/>
            <person name="Apel A.K."/>
        </authorList>
    </citation>
    <scope>NUCLEOTIDE SEQUENCE [LARGE SCALE GENOMIC DNA]</scope>
    <source>
        <strain evidence="1 2">DS 12.976</strain>
    </source>
</reference>
<keyword evidence="2" id="KW-1185">Reference proteome</keyword>
<protein>
    <recommendedName>
        <fullName evidence="3">STAS domain-containing protein</fullName>
    </recommendedName>
</protein>
<dbReference type="HOGENOM" id="CLU_3205975_0_0_11"/>
<dbReference type="EMBL" id="AWQX01000006">
    <property type="protein sequence ID" value="EST36671.1"/>
    <property type="molecule type" value="Genomic_DNA"/>
</dbReference>